<feature type="chain" id="PRO_5045640630" evidence="2">
    <location>
        <begin position="18"/>
        <end position="73"/>
    </location>
</feature>
<dbReference type="EMBL" id="JACEIK010002925">
    <property type="protein sequence ID" value="MCD9639485.1"/>
    <property type="molecule type" value="Genomic_DNA"/>
</dbReference>
<sequence length="73" mass="7235">MVVVIFVMMEVVDVVAADVMVAVGSGGCDGEELISMVIVVDRCGKGGDGGGGDGGGSGSGYKFNDGDSMWGND</sequence>
<accession>A0ABS8UXA5</accession>
<keyword evidence="4" id="KW-1185">Reference proteome</keyword>
<organism evidence="3 4">
    <name type="scientific">Datura stramonium</name>
    <name type="common">Jimsonweed</name>
    <name type="synonym">Common thornapple</name>
    <dbReference type="NCBI Taxonomy" id="4076"/>
    <lineage>
        <taxon>Eukaryota</taxon>
        <taxon>Viridiplantae</taxon>
        <taxon>Streptophyta</taxon>
        <taxon>Embryophyta</taxon>
        <taxon>Tracheophyta</taxon>
        <taxon>Spermatophyta</taxon>
        <taxon>Magnoliopsida</taxon>
        <taxon>eudicotyledons</taxon>
        <taxon>Gunneridae</taxon>
        <taxon>Pentapetalae</taxon>
        <taxon>asterids</taxon>
        <taxon>lamiids</taxon>
        <taxon>Solanales</taxon>
        <taxon>Solanaceae</taxon>
        <taxon>Solanoideae</taxon>
        <taxon>Datureae</taxon>
        <taxon>Datura</taxon>
    </lineage>
</organism>
<feature type="compositionally biased region" description="Gly residues" evidence="1">
    <location>
        <begin position="49"/>
        <end position="59"/>
    </location>
</feature>
<keyword evidence="2" id="KW-0732">Signal</keyword>
<dbReference type="Proteomes" id="UP000823775">
    <property type="component" value="Unassembled WGS sequence"/>
</dbReference>
<reference evidence="3 4" key="1">
    <citation type="journal article" date="2021" name="BMC Genomics">
        <title>Datura genome reveals duplications of psychoactive alkaloid biosynthetic genes and high mutation rate following tissue culture.</title>
        <authorList>
            <person name="Rajewski A."/>
            <person name="Carter-House D."/>
            <person name="Stajich J."/>
            <person name="Litt A."/>
        </authorList>
    </citation>
    <scope>NUCLEOTIDE SEQUENCE [LARGE SCALE GENOMIC DNA]</scope>
    <source>
        <strain evidence="3">AR-01</strain>
    </source>
</reference>
<name>A0ABS8UXA5_DATST</name>
<proteinExistence type="predicted"/>
<evidence type="ECO:0000313" key="4">
    <source>
        <dbReference type="Proteomes" id="UP000823775"/>
    </source>
</evidence>
<feature type="region of interest" description="Disordered" evidence="1">
    <location>
        <begin position="49"/>
        <end position="73"/>
    </location>
</feature>
<feature type="signal peptide" evidence="2">
    <location>
        <begin position="1"/>
        <end position="17"/>
    </location>
</feature>
<evidence type="ECO:0000256" key="1">
    <source>
        <dbReference type="SAM" id="MobiDB-lite"/>
    </source>
</evidence>
<comment type="caution">
    <text evidence="3">The sequence shown here is derived from an EMBL/GenBank/DDBJ whole genome shotgun (WGS) entry which is preliminary data.</text>
</comment>
<protein>
    <submittedName>
        <fullName evidence="3">Uncharacterized protein</fullName>
    </submittedName>
</protein>
<gene>
    <name evidence="3" type="ORF">HAX54_024056</name>
</gene>
<evidence type="ECO:0000256" key="2">
    <source>
        <dbReference type="SAM" id="SignalP"/>
    </source>
</evidence>
<evidence type="ECO:0000313" key="3">
    <source>
        <dbReference type="EMBL" id="MCD9639485.1"/>
    </source>
</evidence>